<proteinExistence type="predicted"/>
<dbReference type="Proteomes" id="UP000554726">
    <property type="component" value="Unassembled WGS sequence"/>
</dbReference>
<gene>
    <name evidence="1" type="ORF">FHR60_001581</name>
</gene>
<comment type="caution">
    <text evidence="1">The sequence shown here is derived from an EMBL/GenBank/DDBJ whole genome shotgun (WGS) entry which is preliminary data.</text>
</comment>
<keyword evidence="2" id="KW-1185">Reference proteome</keyword>
<dbReference type="EMBL" id="JACHNS010000002">
    <property type="protein sequence ID" value="MBB4592941.1"/>
    <property type="molecule type" value="Genomic_DNA"/>
</dbReference>
<sequence length="50" mass="4930">MSAAGFALGETTLACTIARGQRSSTLDAFVDGGNGGRASLTRGCALPLAD</sequence>
<protein>
    <submittedName>
        <fullName evidence="1">Uncharacterized protein</fullName>
    </submittedName>
</protein>
<dbReference type="RefSeq" id="WP_184439874.1">
    <property type="nucleotide sequence ID" value="NZ_JACHNS010000002.1"/>
</dbReference>
<organism evidence="1 2">
    <name type="scientific">Xanthomonas cannabis</name>
    <dbReference type="NCBI Taxonomy" id="1885674"/>
    <lineage>
        <taxon>Bacteria</taxon>
        <taxon>Pseudomonadati</taxon>
        <taxon>Pseudomonadota</taxon>
        <taxon>Gammaproteobacteria</taxon>
        <taxon>Lysobacterales</taxon>
        <taxon>Lysobacteraceae</taxon>
        <taxon>Xanthomonas</taxon>
    </lineage>
</organism>
<accession>A0ABR6JJG0</accession>
<reference evidence="1 2" key="1">
    <citation type="submission" date="2020-08" db="EMBL/GenBank/DDBJ databases">
        <title>Studying the diversity of plant-associated saprophytic bacteria and their role in host health and plant-pathogen interactions.</title>
        <authorList>
            <person name="Potnis N."/>
        </authorList>
    </citation>
    <scope>NUCLEOTIDE SEQUENCE [LARGE SCALE GENOMIC DNA]</scope>
    <source>
        <strain evidence="1 2">F16</strain>
    </source>
</reference>
<evidence type="ECO:0000313" key="2">
    <source>
        <dbReference type="Proteomes" id="UP000554726"/>
    </source>
</evidence>
<evidence type="ECO:0000313" key="1">
    <source>
        <dbReference type="EMBL" id="MBB4592941.1"/>
    </source>
</evidence>
<name>A0ABR6JJG0_9XANT</name>